<evidence type="ECO:0000313" key="1">
    <source>
        <dbReference type="EMBL" id="MDT3427689.1"/>
    </source>
</evidence>
<dbReference type="Proteomes" id="UP001248709">
    <property type="component" value="Unassembled WGS sequence"/>
</dbReference>
<proteinExistence type="predicted"/>
<keyword evidence="2" id="KW-1185">Reference proteome</keyword>
<sequence>MPYGNELYGAGMFSAQLNEQGYSGQQPVDLMEYLPPYYRDVREMEELQATVGEELGNLQGAAKDVLDQFFLETSTWSLARREAELGLVTDPSKSYTWRREMILAKLRGTGKTTPQMVERVASAFSGGNVVVEDVPGEYRFIVRFVGVLGIPPNMTGLMQILEEIKPAHLAYEFAYTYTFWATLKAMTWTTAGTRTWNELRTYG</sequence>
<reference evidence="1 2" key="1">
    <citation type="submission" date="2023-07" db="EMBL/GenBank/DDBJ databases">
        <title>Genomic Encyclopedia of Type Strains, Phase IV (KMG-IV): sequencing the most valuable type-strain genomes for metagenomic binning, comparative biology and taxonomic classification.</title>
        <authorList>
            <person name="Goeker M."/>
        </authorList>
    </citation>
    <scope>NUCLEOTIDE SEQUENCE [LARGE SCALE GENOMIC DNA]</scope>
    <source>
        <strain evidence="1 2">T98</strain>
    </source>
</reference>
<name>A0ABU3HA37_9BACL</name>
<comment type="caution">
    <text evidence="1">The sequence shown here is derived from an EMBL/GenBank/DDBJ whole genome shotgun (WGS) entry which is preliminary data.</text>
</comment>
<protein>
    <submittedName>
        <fullName evidence="1">Uncharacterized protein YmfQ (DUF2313 family)</fullName>
    </submittedName>
</protein>
<dbReference type="RefSeq" id="WP_025702452.1">
    <property type="nucleotide sequence ID" value="NZ_JAUSUY010000013.1"/>
</dbReference>
<accession>A0ABU3HA37</accession>
<gene>
    <name evidence="1" type="ORF">J2Z22_003252</name>
</gene>
<organism evidence="1 2">
    <name type="scientific">Paenibacillus forsythiae</name>
    <dbReference type="NCBI Taxonomy" id="365616"/>
    <lineage>
        <taxon>Bacteria</taxon>
        <taxon>Bacillati</taxon>
        <taxon>Bacillota</taxon>
        <taxon>Bacilli</taxon>
        <taxon>Bacillales</taxon>
        <taxon>Paenibacillaceae</taxon>
        <taxon>Paenibacillus</taxon>
    </lineage>
</organism>
<dbReference type="Pfam" id="PF10076">
    <property type="entry name" value="Phage_Mu_Gp48"/>
    <property type="match status" value="1"/>
</dbReference>
<dbReference type="EMBL" id="JAUSUY010000013">
    <property type="protein sequence ID" value="MDT3427689.1"/>
    <property type="molecule type" value="Genomic_DNA"/>
</dbReference>
<evidence type="ECO:0000313" key="2">
    <source>
        <dbReference type="Proteomes" id="UP001248709"/>
    </source>
</evidence>
<dbReference type="InterPro" id="IPR018755">
    <property type="entry name" value="Phage_Mu_Gp48"/>
</dbReference>